<feature type="compositionally biased region" description="Low complexity" evidence="16">
    <location>
        <begin position="308"/>
        <end position="330"/>
    </location>
</feature>
<comment type="catalytic activity">
    <reaction evidence="13 15">
        <text>4 Fe(II)-[cytochrome c] + O2 + 8 H(+)(in) = 4 Fe(III)-[cytochrome c] + 2 H2O + 4 H(+)(out)</text>
        <dbReference type="Rhea" id="RHEA:11436"/>
        <dbReference type="Rhea" id="RHEA-COMP:10350"/>
        <dbReference type="Rhea" id="RHEA-COMP:14399"/>
        <dbReference type="ChEBI" id="CHEBI:15377"/>
        <dbReference type="ChEBI" id="CHEBI:15378"/>
        <dbReference type="ChEBI" id="CHEBI:15379"/>
        <dbReference type="ChEBI" id="CHEBI:29033"/>
        <dbReference type="ChEBI" id="CHEBI:29034"/>
        <dbReference type="EC" id="7.1.1.9"/>
    </reaction>
</comment>
<comment type="cofactor">
    <cofactor evidence="15">
        <name>Cu cation</name>
        <dbReference type="ChEBI" id="CHEBI:23378"/>
    </cofactor>
    <text evidence="15">Binds a copper A center.</text>
</comment>
<dbReference type="SUPFAM" id="SSF81464">
    <property type="entry name" value="Cytochrome c oxidase subunit II-like, transmembrane region"/>
    <property type="match status" value="1"/>
</dbReference>
<dbReference type="InterPro" id="IPR034210">
    <property type="entry name" value="CcO_II_C"/>
</dbReference>
<dbReference type="PROSITE" id="PS50999">
    <property type="entry name" value="COX2_TM"/>
    <property type="match status" value="1"/>
</dbReference>
<gene>
    <name evidence="21" type="ORF">HNP60_000810</name>
</gene>
<dbReference type="InterPro" id="IPR008972">
    <property type="entry name" value="Cupredoxin"/>
</dbReference>
<feature type="region of interest" description="Disordered" evidence="16">
    <location>
        <begin position="300"/>
        <end position="330"/>
    </location>
</feature>
<dbReference type="PRINTS" id="PR01166">
    <property type="entry name" value="CYCOXIDASEII"/>
</dbReference>
<dbReference type="Pfam" id="PF02790">
    <property type="entry name" value="COX2_TM"/>
    <property type="match status" value="1"/>
</dbReference>
<proteinExistence type="inferred from homology"/>
<dbReference type="RefSeq" id="WP_014075162.1">
    <property type="nucleotide sequence ID" value="NZ_JACHKA010000001.1"/>
</dbReference>
<dbReference type="PANTHER" id="PTHR22888:SF9">
    <property type="entry name" value="CYTOCHROME C OXIDASE SUBUNIT 2"/>
    <property type="match status" value="1"/>
</dbReference>
<evidence type="ECO:0000256" key="4">
    <source>
        <dbReference type="ARBA" id="ARBA00022660"/>
    </source>
</evidence>
<keyword evidence="11 17" id="KW-0472">Membrane</keyword>
<dbReference type="PANTHER" id="PTHR22888">
    <property type="entry name" value="CYTOCHROME C OXIDASE, SUBUNIT II"/>
    <property type="match status" value="1"/>
</dbReference>
<evidence type="ECO:0000256" key="14">
    <source>
        <dbReference type="RuleBase" id="RU000456"/>
    </source>
</evidence>
<evidence type="ECO:0000256" key="18">
    <source>
        <dbReference type="SAM" id="SignalP"/>
    </source>
</evidence>
<dbReference type="Pfam" id="PF00116">
    <property type="entry name" value="COX2"/>
    <property type="match status" value="1"/>
</dbReference>
<evidence type="ECO:0000256" key="15">
    <source>
        <dbReference type="RuleBase" id="RU004024"/>
    </source>
</evidence>
<evidence type="ECO:0000256" key="2">
    <source>
        <dbReference type="ARBA" id="ARBA00007866"/>
    </source>
</evidence>
<organism evidence="21 22">
    <name type="scientific">Sphingobium lignivorans</name>
    <dbReference type="NCBI Taxonomy" id="2735886"/>
    <lineage>
        <taxon>Bacteria</taxon>
        <taxon>Pseudomonadati</taxon>
        <taxon>Pseudomonadota</taxon>
        <taxon>Alphaproteobacteria</taxon>
        <taxon>Sphingomonadales</taxon>
        <taxon>Sphingomonadaceae</taxon>
        <taxon>Sphingobium</taxon>
    </lineage>
</organism>
<dbReference type="SUPFAM" id="SSF49503">
    <property type="entry name" value="Cupredoxins"/>
    <property type="match status" value="1"/>
</dbReference>
<feature type="chain" id="PRO_5046934695" description="Cytochrome c oxidase subunit 2" evidence="18">
    <location>
        <begin position="27"/>
        <end position="330"/>
    </location>
</feature>
<evidence type="ECO:0000256" key="5">
    <source>
        <dbReference type="ARBA" id="ARBA00022692"/>
    </source>
</evidence>
<evidence type="ECO:0000259" key="20">
    <source>
        <dbReference type="PROSITE" id="PS50999"/>
    </source>
</evidence>
<evidence type="ECO:0000256" key="1">
    <source>
        <dbReference type="ARBA" id="ARBA00004141"/>
    </source>
</evidence>
<dbReference type="EMBL" id="JACHKA010000001">
    <property type="protein sequence ID" value="MBB5984836.1"/>
    <property type="molecule type" value="Genomic_DNA"/>
</dbReference>
<keyword evidence="7" id="KW-1278">Translocase</keyword>
<comment type="caution">
    <text evidence="21">The sequence shown here is derived from an EMBL/GenBank/DDBJ whole genome shotgun (WGS) entry which is preliminary data.</text>
</comment>
<feature type="signal peptide" evidence="18">
    <location>
        <begin position="1"/>
        <end position="26"/>
    </location>
</feature>
<evidence type="ECO:0000313" key="22">
    <source>
        <dbReference type="Proteomes" id="UP001138540"/>
    </source>
</evidence>
<feature type="transmembrane region" description="Helical" evidence="17">
    <location>
        <begin position="93"/>
        <end position="115"/>
    </location>
</feature>
<evidence type="ECO:0000256" key="17">
    <source>
        <dbReference type="SAM" id="Phobius"/>
    </source>
</evidence>
<keyword evidence="6 15" id="KW-0479">Metal-binding</keyword>
<dbReference type="PROSITE" id="PS00078">
    <property type="entry name" value="COX2"/>
    <property type="match status" value="1"/>
</dbReference>
<keyword evidence="10 15" id="KW-0186">Copper</keyword>
<name>A0ABR6NC32_9SPHN</name>
<keyword evidence="4 14" id="KW-0679">Respiratory chain</keyword>
<keyword evidence="5 14" id="KW-0812">Transmembrane</keyword>
<evidence type="ECO:0000256" key="10">
    <source>
        <dbReference type="ARBA" id="ARBA00023008"/>
    </source>
</evidence>
<keyword evidence="3 14" id="KW-0813">Transport</keyword>
<dbReference type="Gene3D" id="1.10.287.90">
    <property type="match status" value="1"/>
</dbReference>
<dbReference type="InterPro" id="IPR014222">
    <property type="entry name" value="Cyt_c_oxidase_su2"/>
</dbReference>
<dbReference type="Proteomes" id="UP001138540">
    <property type="component" value="Unassembled WGS sequence"/>
</dbReference>
<feature type="transmembrane region" description="Helical" evidence="17">
    <location>
        <begin position="136"/>
        <end position="154"/>
    </location>
</feature>
<comment type="function">
    <text evidence="12 15">Subunits I and II form the functional core of the enzyme complex. Electrons originating in cytochrome c are transferred via heme a and Cu(A) to the binuclear center formed by heme a3 and Cu(B).</text>
</comment>
<dbReference type="EC" id="7.1.1.9" evidence="15"/>
<dbReference type="InterPro" id="IPR011759">
    <property type="entry name" value="Cyt_c_oxidase_su2_TM_dom"/>
</dbReference>
<protein>
    <recommendedName>
        <fullName evidence="15">Cytochrome c oxidase subunit 2</fullName>
        <ecNumber evidence="15">7.1.1.9</ecNumber>
    </recommendedName>
</protein>
<reference evidence="21 22" key="1">
    <citation type="submission" date="2020-08" db="EMBL/GenBank/DDBJ databases">
        <title>Exploring microbial biodiversity for novel pathways involved in the catabolism of aromatic compounds derived from lignin.</title>
        <authorList>
            <person name="Elkins J."/>
        </authorList>
    </citation>
    <scope>NUCLEOTIDE SEQUENCE [LARGE SCALE GENOMIC DNA]</scope>
    <source>
        <strain evidence="21 22">B1D3A</strain>
    </source>
</reference>
<evidence type="ECO:0000256" key="13">
    <source>
        <dbReference type="ARBA" id="ARBA00047816"/>
    </source>
</evidence>
<keyword evidence="9 17" id="KW-1133">Transmembrane helix</keyword>
<comment type="subcellular location">
    <subcellularLocation>
        <location evidence="14">Cell membrane</location>
        <topology evidence="14">Multi-pass membrane protein</topology>
    </subcellularLocation>
    <subcellularLocation>
        <location evidence="1">Membrane</location>
        <topology evidence="1">Multi-pass membrane protein</topology>
    </subcellularLocation>
</comment>
<dbReference type="InterPro" id="IPR045187">
    <property type="entry name" value="CcO_II"/>
</dbReference>
<keyword evidence="8 14" id="KW-0249">Electron transport</keyword>
<evidence type="ECO:0000313" key="21">
    <source>
        <dbReference type="EMBL" id="MBB5984836.1"/>
    </source>
</evidence>
<keyword evidence="18" id="KW-0732">Signal</keyword>
<evidence type="ECO:0000256" key="3">
    <source>
        <dbReference type="ARBA" id="ARBA00022448"/>
    </source>
</evidence>
<feature type="domain" description="Cytochrome oxidase subunit II copper A binding" evidence="19">
    <location>
        <begin position="166"/>
        <end position="300"/>
    </location>
</feature>
<dbReference type="CDD" id="cd13912">
    <property type="entry name" value="CcO_II_C"/>
    <property type="match status" value="1"/>
</dbReference>
<feature type="domain" description="Cytochrome oxidase subunit II transmembrane region profile" evidence="20">
    <location>
        <begin position="68"/>
        <end position="164"/>
    </location>
</feature>
<dbReference type="Gene3D" id="2.60.40.420">
    <property type="entry name" value="Cupredoxins - blue copper proteins"/>
    <property type="match status" value="1"/>
</dbReference>
<evidence type="ECO:0000256" key="11">
    <source>
        <dbReference type="ARBA" id="ARBA00023136"/>
    </source>
</evidence>
<evidence type="ECO:0000256" key="16">
    <source>
        <dbReference type="SAM" id="MobiDB-lite"/>
    </source>
</evidence>
<dbReference type="NCBIfam" id="TIGR02866">
    <property type="entry name" value="CoxB"/>
    <property type="match status" value="1"/>
</dbReference>
<evidence type="ECO:0000256" key="7">
    <source>
        <dbReference type="ARBA" id="ARBA00022967"/>
    </source>
</evidence>
<accession>A0ABR6NC32</accession>
<dbReference type="InterPro" id="IPR001505">
    <property type="entry name" value="Copper_CuA"/>
</dbReference>
<evidence type="ECO:0000256" key="9">
    <source>
        <dbReference type="ARBA" id="ARBA00022989"/>
    </source>
</evidence>
<sequence length="330" mass="35290">MNIRIKGFMMAMAMGLSALAPSAAMAQAEAAPVAAAPAPETPATTGEAAATAAAPAFDHARPVEGVGMPKPGETYFQEQVTPTGRYAWWMHSYVLMPVITIISLFVLGLLLWVMVRYRRAANPDASRTSHNTLIEIIWTVVPVLILVGIAIPSIDLLAKQFKPAPADAVTVKVTGYQWYWGYEYPDNGIGEYVSNMLTDEQALERGEPRLLGVDNRIVLPVGVPVKLIITGADVIHSFSIPAFWVKEDAVPGRLNEKTFTIEKEGVYYGVCSELCGARHGFMPIAVEAVSPERFAQWVRSQGGTMPGEEAAAEPAAANAAAPAPAPATAS</sequence>
<evidence type="ECO:0000259" key="19">
    <source>
        <dbReference type="PROSITE" id="PS50857"/>
    </source>
</evidence>
<dbReference type="InterPro" id="IPR002429">
    <property type="entry name" value="CcO_II-like_C"/>
</dbReference>
<dbReference type="PROSITE" id="PS50857">
    <property type="entry name" value="COX2_CUA"/>
    <property type="match status" value="1"/>
</dbReference>
<dbReference type="InterPro" id="IPR036257">
    <property type="entry name" value="Cyt_c_oxidase_su2_TM_sf"/>
</dbReference>
<evidence type="ECO:0000256" key="8">
    <source>
        <dbReference type="ARBA" id="ARBA00022982"/>
    </source>
</evidence>
<comment type="similarity">
    <text evidence="2 14">Belongs to the cytochrome c oxidase subunit 2 family.</text>
</comment>
<evidence type="ECO:0000256" key="6">
    <source>
        <dbReference type="ARBA" id="ARBA00022723"/>
    </source>
</evidence>
<evidence type="ECO:0000256" key="12">
    <source>
        <dbReference type="ARBA" id="ARBA00024688"/>
    </source>
</evidence>
<keyword evidence="22" id="KW-1185">Reference proteome</keyword>